<dbReference type="SFLD" id="SFLDF00344">
    <property type="entry name" value="ELP3-like"/>
    <property type="match status" value="1"/>
</dbReference>
<dbReference type="PIRSF" id="PIRSF005669">
    <property type="entry name" value="Hist_AcTrfase_ELP3"/>
    <property type="match status" value="1"/>
</dbReference>
<dbReference type="GO" id="GO:0046872">
    <property type="term" value="F:metal ion binding"/>
    <property type="evidence" value="ECO:0007669"/>
    <property type="project" value="UniProtKB-KW"/>
</dbReference>
<keyword evidence="9 17" id="KW-0479">Metal-binding</keyword>
<organism evidence="19 20">
    <name type="scientific">Staphylothermus hellenicus (strain DSM 12710 / JCM 10830 / BK20S6-10-b1 / P8)</name>
    <dbReference type="NCBI Taxonomy" id="591019"/>
    <lineage>
        <taxon>Archaea</taxon>
        <taxon>Thermoproteota</taxon>
        <taxon>Thermoprotei</taxon>
        <taxon>Desulfurococcales</taxon>
        <taxon>Desulfurococcaceae</taxon>
        <taxon>Staphylothermus</taxon>
    </lineage>
</organism>
<keyword evidence="6 19" id="KW-0808">Transferase</keyword>
<evidence type="ECO:0000256" key="16">
    <source>
        <dbReference type="ARBA" id="ARBA00047372"/>
    </source>
</evidence>
<dbReference type="InterPro" id="IPR058240">
    <property type="entry name" value="rSAM_sf"/>
</dbReference>
<dbReference type="GO" id="GO:0005737">
    <property type="term" value="C:cytoplasm"/>
    <property type="evidence" value="ECO:0007669"/>
    <property type="project" value="TreeGrafter"/>
</dbReference>
<dbReference type="Pfam" id="PF04055">
    <property type="entry name" value="Radical_SAM"/>
    <property type="match status" value="1"/>
</dbReference>
<evidence type="ECO:0000259" key="18">
    <source>
        <dbReference type="PROSITE" id="PS51918"/>
    </source>
</evidence>
<comment type="catalytic activity">
    <reaction evidence="16">
        <text>uridine(34) in tRNA + acetyl-CoA + S-adenosyl-L-methionine + H2O = 5-(carboxymethyl)uridine(34) in tRNA + 5'-deoxyadenosine + L-methionine + CoA + 2 H(+)</text>
        <dbReference type="Rhea" id="RHEA:61020"/>
        <dbReference type="Rhea" id="RHEA-COMP:10407"/>
        <dbReference type="Rhea" id="RHEA-COMP:11727"/>
        <dbReference type="ChEBI" id="CHEBI:15377"/>
        <dbReference type="ChEBI" id="CHEBI:15378"/>
        <dbReference type="ChEBI" id="CHEBI:17319"/>
        <dbReference type="ChEBI" id="CHEBI:57287"/>
        <dbReference type="ChEBI" id="CHEBI:57288"/>
        <dbReference type="ChEBI" id="CHEBI:57844"/>
        <dbReference type="ChEBI" id="CHEBI:59789"/>
        <dbReference type="ChEBI" id="CHEBI:65315"/>
        <dbReference type="ChEBI" id="CHEBI:74882"/>
        <dbReference type="EC" id="2.3.1.311"/>
    </reaction>
    <physiologicalReaction direction="left-to-right" evidence="16">
        <dbReference type="Rhea" id="RHEA:61021"/>
    </physiologicalReaction>
</comment>
<evidence type="ECO:0000256" key="10">
    <source>
        <dbReference type="ARBA" id="ARBA00022884"/>
    </source>
</evidence>
<protein>
    <recommendedName>
        <fullName evidence="3">Elongator complex protein 3</fullName>
        <ecNumber evidence="15">2.3.1.311</ecNumber>
    </recommendedName>
    <alternativeName>
        <fullName evidence="14">tRNA uridine(34) acetyltransferase</fullName>
    </alternativeName>
</protein>
<dbReference type="CDD" id="cd01335">
    <property type="entry name" value="Radical_SAM"/>
    <property type="match status" value="1"/>
</dbReference>
<feature type="domain" description="Radical SAM core" evidence="18">
    <location>
        <begin position="35"/>
        <end position="314"/>
    </location>
</feature>
<comment type="cofactor">
    <cofactor evidence="17">
        <name>[4Fe-4S] cluster</name>
        <dbReference type="ChEBI" id="CHEBI:49883"/>
    </cofactor>
    <text evidence="17">Binds 1 [4Fe-4S] cluster. The cluster is coordinated with 3 cysteines and an exchangeable S-adenosyl-L-methionine.</text>
</comment>
<dbReference type="SMART" id="SM00729">
    <property type="entry name" value="Elp3"/>
    <property type="match status" value="1"/>
</dbReference>
<dbReference type="GO" id="GO:0000049">
    <property type="term" value="F:tRNA binding"/>
    <property type="evidence" value="ECO:0007669"/>
    <property type="project" value="UniProtKB-KW"/>
</dbReference>
<comment type="pathway">
    <text evidence="1">tRNA modification; 5-methoxycarbonylmethyl-2-thiouridine-tRNA biosynthesis.</text>
</comment>
<dbReference type="KEGG" id="shc:Shell_0833"/>
<evidence type="ECO:0000313" key="20">
    <source>
        <dbReference type="Proteomes" id="UP000002573"/>
    </source>
</evidence>
<dbReference type="Pfam" id="PF16199">
    <property type="entry name" value="Radical_SAM_C"/>
    <property type="match status" value="1"/>
</dbReference>
<evidence type="ECO:0000313" key="19">
    <source>
        <dbReference type="EMBL" id="ADI31946.1"/>
    </source>
</evidence>
<accession>D7D850</accession>
<sequence length="498" mass="58455">MFKTQYFFLEKHVWRKILSSVKARLGKIRKPSRMLSGVSVVAVMTHPIPCPFNCYYCPGGPEYNAPKSYFGNEPALRRARRNQFHPYKQVWNRLLQYEYLKQVPSKVEIIVMGGTFLAARQRYKEWFITMIFEALNRYPDPNPPRKWDLESAQLRNETANHRCVGLTIETRPDYGYEKHADEMLYYGATRVELGVQSIYDDVLLRVNRGHGVAESIKSTRILKDAGFKIVYHIMLGLPGSDPDRDIEMMKEIFENPDFRPDMLKIYPTEVVEGTVLYQWWREGRYKPYDDETAIEVISEMYRYIPKYVRVMRIRRDIPAPEVVAGTKKSNLREYVEKRCMEKGIKINEIRFREVGLQAWKYGRIPDPKHIEITRTTYEASGGIEEFLAVEDTRNDIIIGFLRMRIPSEKAHRPEVDSRTAIIRELHVYGPELPVGIHGESWQHKGWGAKLLKEAERIAVEEYDAKKMLVLSGIGVREYYRKYGYYRPPNSPYMHKILS</sequence>
<feature type="binding site" evidence="17">
    <location>
        <position position="50"/>
    </location>
    <ligand>
        <name>[4Fe-4S] cluster</name>
        <dbReference type="ChEBI" id="CHEBI:49883"/>
        <note>4Fe-4S-S-AdoMet</note>
    </ligand>
</feature>
<gene>
    <name evidence="19" type="ordered locus">Shell_0833</name>
</gene>
<name>D7D850_STAHD</name>
<dbReference type="AlphaFoldDB" id="D7D850"/>
<evidence type="ECO:0000256" key="5">
    <source>
        <dbReference type="ARBA" id="ARBA00022555"/>
    </source>
</evidence>
<evidence type="ECO:0000256" key="6">
    <source>
        <dbReference type="ARBA" id="ARBA00022679"/>
    </source>
</evidence>
<dbReference type="InterPro" id="IPR016181">
    <property type="entry name" value="Acyl_CoA_acyltransferase"/>
</dbReference>
<evidence type="ECO:0000256" key="17">
    <source>
        <dbReference type="PIRSR" id="PIRSR005669-1"/>
    </source>
</evidence>
<comment type="similarity">
    <text evidence="2">Belongs to the ELP3 family.</text>
</comment>
<evidence type="ECO:0000256" key="3">
    <source>
        <dbReference type="ARBA" id="ARBA00020266"/>
    </source>
</evidence>
<evidence type="ECO:0000256" key="9">
    <source>
        <dbReference type="ARBA" id="ARBA00022723"/>
    </source>
</evidence>
<keyword evidence="7" id="KW-0949">S-adenosyl-L-methionine</keyword>
<evidence type="ECO:0000256" key="13">
    <source>
        <dbReference type="ARBA" id="ARBA00023315"/>
    </source>
</evidence>
<dbReference type="InterPro" id="IPR039661">
    <property type="entry name" value="ELP3"/>
</dbReference>
<dbReference type="InterPro" id="IPR000182">
    <property type="entry name" value="GNAT_dom"/>
</dbReference>
<dbReference type="eggNOG" id="arCOG01361">
    <property type="taxonomic scope" value="Archaea"/>
</dbReference>
<dbReference type="EC" id="2.3.1.311" evidence="15"/>
<dbReference type="GO" id="GO:0002926">
    <property type="term" value="P:tRNA wobble base 5-methoxycarbonylmethyl-2-thiouridinylation"/>
    <property type="evidence" value="ECO:0007669"/>
    <property type="project" value="TreeGrafter"/>
</dbReference>
<reference evidence="20" key="1">
    <citation type="submission" date="2010-05" db="EMBL/GenBank/DDBJ databases">
        <title>Complete sequence of Staphylothermus hellenicus DSM 12710.</title>
        <authorList>
            <consortium name="US DOE Joint Genome Institute"/>
            <person name="Lucas S."/>
            <person name="Copeland A."/>
            <person name="Lapidus A."/>
            <person name="Cheng J.-F."/>
            <person name="Bruce D."/>
            <person name="Goodwin L."/>
            <person name="Pitluck S."/>
            <person name="Davenport K."/>
            <person name="Detter J.C."/>
            <person name="Han C."/>
            <person name="Tapia R."/>
            <person name="Larimer F."/>
            <person name="Land M."/>
            <person name="Hauser L."/>
            <person name="Kyrpides N."/>
            <person name="Mikhailova N."/>
            <person name="Anderson I.J."/>
            <person name="Woyke T."/>
        </authorList>
    </citation>
    <scope>NUCLEOTIDE SEQUENCE [LARGE SCALE GENOMIC DNA]</scope>
    <source>
        <strain evidence="20">DSM 12710 / JCM 10830 / BK20S6-10-b1 / P8</strain>
    </source>
</reference>
<feature type="binding site" evidence="17">
    <location>
        <position position="54"/>
    </location>
    <ligand>
        <name>[4Fe-4S] cluster</name>
        <dbReference type="ChEBI" id="CHEBI:49883"/>
        <note>4Fe-4S-S-AdoMet</note>
    </ligand>
</feature>
<reference evidence="19 20" key="2">
    <citation type="journal article" date="2011" name="Stand. Genomic Sci.">
        <title>Complete genome sequence of Staphylothermus hellenicus P8.</title>
        <authorList>
            <person name="Anderson I."/>
            <person name="Wirth R."/>
            <person name="Lucas S."/>
            <person name="Copeland A."/>
            <person name="Lapidus A."/>
            <person name="Cheng J.F."/>
            <person name="Goodwin L."/>
            <person name="Pitluck S."/>
            <person name="Davenport K."/>
            <person name="Detter J.C."/>
            <person name="Han C."/>
            <person name="Tapia R."/>
            <person name="Land M."/>
            <person name="Hauser L."/>
            <person name="Pati A."/>
            <person name="Mikhailova N."/>
            <person name="Woyke T."/>
            <person name="Klenk H.P."/>
            <person name="Kyrpides N."/>
            <person name="Ivanova N."/>
        </authorList>
    </citation>
    <scope>NUCLEOTIDE SEQUENCE [LARGE SCALE GENOMIC DNA]</scope>
    <source>
        <strain evidence="20">DSM 12710 / JCM 10830 / BK20S6-10-b1 / P8</strain>
    </source>
</reference>
<keyword evidence="13 19" id="KW-0012">Acyltransferase</keyword>
<dbReference type="InterPro" id="IPR034687">
    <property type="entry name" value="ELP3-like"/>
</dbReference>
<dbReference type="PANTHER" id="PTHR11135">
    <property type="entry name" value="HISTONE ACETYLTRANSFERASE-RELATED"/>
    <property type="match status" value="1"/>
</dbReference>
<evidence type="ECO:0000256" key="11">
    <source>
        <dbReference type="ARBA" id="ARBA00023004"/>
    </source>
</evidence>
<keyword evidence="12 17" id="KW-0411">Iron-sulfur</keyword>
<dbReference type="Gene3D" id="3.40.630.30">
    <property type="match status" value="1"/>
</dbReference>
<keyword evidence="8" id="KW-0819">tRNA processing</keyword>
<dbReference type="STRING" id="591019.Shell_0833"/>
<keyword evidence="10" id="KW-0694">RNA-binding</keyword>
<dbReference type="PANTHER" id="PTHR11135:SF0">
    <property type="entry name" value="ELONGATOR COMPLEX PROTEIN 3"/>
    <property type="match status" value="1"/>
</dbReference>
<dbReference type="NCBIfam" id="TIGR01211">
    <property type="entry name" value="ELP3"/>
    <property type="match status" value="1"/>
</dbReference>
<keyword evidence="4" id="KW-0004">4Fe-4S</keyword>
<dbReference type="GO" id="GO:0051539">
    <property type="term" value="F:4 iron, 4 sulfur cluster binding"/>
    <property type="evidence" value="ECO:0007669"/>
    <property type="project" value="UniProtKB-KW"/>
</dbReference>
<evidence type="ECO:0000256" key="8">
    <source>
        <dbReference type="ARBA" id="ARBA00022694"/>
    </source>
</evidence>
<dbReference type="HOGENOM" id="CLU_025983_2_1_2"/>
<dbReference type="SUPFAM" id="SSF55729">
    <property type="entry name" value="Acyl-CoA N-acyltransferases (Nat)"/>
    <property type="match status" value="1"/>
</dbReference>
<evidence type="ECO:0000256" key="15">
    <source>
        <dbReference type="ARBA" id="ARBA00044771"/>
    </source>
</evidence>
<dbReference type="InterPro" id="IPR006638">
    <property type="entry name" value="Elp3/MiaA/NifB-like_rSAM"/>
</dbReference>
<dbReference type="EMBL" id="CP002051">
    <property type="protein sequence ID" value="ADI31946.1"/>
    <property type="molecule type" value="Genomic_DNA"/>
</dbReference>
<keyword evidence="11 17" id="KW-0408">Iron</keyword>
<dbReference type="Pfam" id="PF00583">
    <property type="entry name" value="Acetyltransf_1"/>
    <property type="match status" value="1"/>
</dbReference>
<keyword evidence="20" id="KW-1185">Reference proteome</keyword>
<dbReference type="InterPro" id="IPR007197">
    <property type="entry name" value="rSAM"/>
</dbReference>
<dbReference type="SUPFAM" id="SSF102114">
    <property type="entry name" value="Radical SAM enzymes"/>
    <property type="match status" value="1"/>
</dbReference>
<dbReference type="GO" id="GO:0106261">
    <property type="term" value="F:tRNA uridine(34) acetyltransferase activity"/>
    <property type="evidence" value="ECO:0007669"/>
    <property type="project" value="UniProtKB-EC"/>
</dbReference>
<evidence type="ECO:0000256" key="2">
    <source>
        <dbReference type="ARBA" id="ARBA00005494"/>
    </source>
</evidence>
<proteinExistence type="inferred from homology"/>
<dbReference type="Gene3D" id="3.30.750.200">
    <property type="match status" value="1"/>
</dbReference>
<evidence type="ECO:0000256" key="7">
    <source>
        <dbReference type="ARBA" id="ARBA00022691"/>
    </source>
</evidence>
<feature type="binding site" evidence="17">
    <location>
        <position position="57"/>
    </location>
    <ligand>
        <name>[4Fe-4S] cluster</name>
        <dbReference type="ChEBI" id="CHEBI:49883"/>
        <note>4Fe-4S-S-AdoMet</note>
    </ligand>
</feature>
<dbReference type="PROSITE" id="PS51918">
    <property type="entry name" value="RADICAL_SAM"/>
    <property type="match status" value="1"/>
</dbReference>
<evidence type="ECO:0000256" key="4">
    <source>
        <dbReference type="ARBA" id="ARBA00022485"/>
    </source>
</evidence>
<dbReference type="Proteomes" id="UP000002573">
    <property type="component" value="Chromosome"/>
</dbReference>
<evidence type="ECO:0000256" key="1">
    <source>
        <dbReference type="ARBA" id="ARBA00005043"/>
    </source>
</evidence>
<dbReference type="InterPro" id="IPR032432">
    <property type="entry name" value="Radical_SAM_C"/>
</dbReference>
<evidence type="ECO:0000256" key="12">
    <source>
        <dbReference type="ARBA" id="ARBA00023014"/>
    </source>
</evidence>
<dbReference type="CDD" id="cd04301">
    <property type="entry name" value="NAT_SF"/>
    <property type="match status" value="1"/>
</dbReference>
<dbReference type="SFLD" id="SFLDS00029">
    <property type="entry name" value="Radical_SAM"/>
    <property type="match status" value="1"/>
</dbReference>
<keyword evidence="5" id="KW-0820">tRNA-binding</keyword>
<evidence type="ECO:0000256" key="14">
    <source>
        <dbReference type="ARBA" id="ARBA00030769"/>
    </source>
</evidence>
<dbReference type="SFLD" id="SFLDG01086">
    <property type="entry name" value="elongater_protein-like"/>
    <property type="match status" value="1"/>
</dbReference>